<reference evidence="1" key="2">
    <citation type="submission" date="2007-04" db="EMBL/GenBank/DDBJ databases">
        <authorList>
            <consortium name="The International Medicago Genome Annotation Group"/>
        </authorList>
    </citation>
    <scope>NUCLEOTIDE SEQUENCE</scope>
</reference>
<sequence length="92" mass="10996">MNAIKGVFCSSLSCEHDYRLNEEIGIYCTRCSFVKTEIKDITLHFYMIRQQNFSSKSYHTRVRSHTSLKRRVVEARARVIFLQLVMNEFKRE</sequence>
<protein>
    <submittedName>
        <fullName evidence="1">Uncharacterized protein</fullName>
    </submittedName>
</protein>
<dbReference type="EMBL" id="AC153123">
    <property type="protein sequence ID" value="ABE87580.1"/>
    <property type="molecule type" value="Genomic_DNA"/>
</dbReference>
<evidence type="ECO:0000313" key="1">
    <source>
        <dbReference type="EMBL" id="ABE87580.1"/>
    </source>
</evidence>
<name>Q1RUA2_MEDTR</name>
<accession>Q1RUA2</accession>
<gene>
    <name evidence="1" type="ORF">MtrDRAFT_AC153123g32v2</name>
</gene>
<reference evidence="1" key="1">
    <citation type="submission" date="2006-03" db="EMBL/GenBank/DDBJ databases">
        <authorList>
            <person name="Lin S."/>
            <person name="Dixon R."/>
            <person name="May G."/>
            <person name="Sumner L."/>
            <person name="Gonzales B."/>
            <person name="Cook D."/>
            <person name="Kim D."/>
            <person name="Young N."/>
            <person name="Cannon S."/>
            <person name="Roe B.A."/>
        </authorList>
    </citation>
    <scope>NUCLEOTIDE SEQUENCE</scope>
</reference>
<organism evidence="1">
    <name type="scientific">Medicago truncatula</name>
    <name type="common">Barrel medic</name>
    <name type="synonym">Medicago tribuloides</name>
    <dbReference type="NCBI Taxonomy" id="3880"/>
    <lineage>
        <taxon>Eukaryota</taxon>
        <taxon>Viridiplantae</taxon>
        <taxon>Streptophyta</taxon>
        <taxon>Embryophyta</taxon>
        <taxon>Tracheophyta</taxon>
        <taxon>Spermatophyta</taxon>
        <taxon>Magnoliopsida</taxon>
        <taxon>eudicotyledons</taxon>
        <taxon>Gunneridae</taxon>
        <taxon>Pentapetalae</taxon>
        <taxon>rosids</taxon>
        <taxon>fabids</taxon>
        <taxon>Fabales</taxon>
        <taxon>Fabaceae</taxon>
        <taxon>Papilionoideae</taxon>
        <taxon>50 kb inversion clade</taxon>
        <taxon>NPAAA clade</taxon>
        <taxon>Hologalegina</taxon>
        <taxon>IRL clade</taxon>
        <taxon>Trifolieae</taxon>
        <taxon>Medicago</taxon>
    </lineage>
</organism>
<dbReference type="AlphaFoldDB" id="Q1RUA2"/>
<proteinExistence type="predicted"/>